<evidence type="ECO:0000256" key="4">
    <source>
        <dbReference type="ARBA" id="ARBA00022833"/>
    </source>
</evidence>
<feature type="transmembrane region" description="Helical" evidence="7">
    <location>
        <begin position="34"/>
        <end position="59"/>
    </location>
</feature>
<keyword evidence="3 6" id="KW-0378">Hydrolase</keyword>
<evidence type="ECO:0000256" key="1">
    <source>
        <dbReference type="ARBA" id="ARBA00022670"/>
    </source>
</evidence>
<feature type="transmembrane region" description="Helical" evidence="7">
    <location>
        <begin position="6"/>
        <end position="22"/>
    </location>
</feature>
<dbReference type="CDD" id="cd07326">
    <property type="entry name" value="M56_BlaR1_MecR1_like"/>
    <property type="match status" value="1"/>
</dbReference>
<feature type="transmembrane region" description="Helical" evidence="7">
    <location>
        <begin position="287"/>
        <end position="308"/>
    </location>
</feature>
<dbReference type="PANTHER" id="PTHR34978:SF3">
    <property type="entry name" value="SLR0241 PROTEIN"/>
    <property type="match status" value="1"/>
</dbReference>
<keyword evidence="2" id="KW-0479">Metal-binding</keyword>
<dbReference type="Gene3D" id="3.30.2010.10">
    <property type="entry name" value="Metalloproteases ('zincins'), catalytic domain"/>
    <property type="match status" value="1"/>
</dbReference>
<comment type="caution">
    <text evidence="9">The sequence shown here is derived from an EMBL/GenBank/DDBJ whole genome shotgun (WGS) entry which is preliminary data.</text>
</comment>
<dbReference type="RefSeq" id="WP_378402286.1">
    <property type="nucleotide sequence ID" value="NZ_JBHTCS010000009.1"/>
</dbReference>
<keyword evidence="7" id="KW-0472">Membrane</keyword>
<dbReference type="Proteomes" id="UP001596484">
    <property type="component" value="Unassembled WGS sequence"/>
</dbReference>
<keyword evidence="5 6" id="KW-0482">Metalloprotease</keyword>
<dbReference type="InterPro" id="IPR052173">
    <property type="entry name" value="Beta-lactam_resp_regulator"/>
</dbReference>
<keyword evidence="4 6" id="KW-0862">Zinc</keyword>
<evidence type="ECO:0000256" key="2">
    <source>
        <dbReference type="ARBA" id="ARBA00022723"/>
    </source>
</evidence>
<reference evidence="10" key="1">
    <citation type="journal article" date="2019" name="Int. J. Syst. Evol. Microbiol.">
        <title>The Global Catalogue of Microorganisms (GCM) 10K type strain sequencing project: providing services to taxonomists for standard genome sequencing and annotation.</title>
        <authorList>
            <consortium name="The Broad Institute Genomics Platform"/>
            <consortium name="The Broad Institute Genome Sequencing Center for Infectious Disease"/>
            <person name="Wu L."/>
            <person name="Ma J."/>
        </authorList>
    </citation>
    <scope>NUCLEOTIDE SEQUENCE [LARGE SCALE GENOMIC DNA]</scope>
    <source>
        <strain evidence="10">ICMP 19430</strain>
    </source>
</reference>
<comment type="similarity">
    <text evidence="6">Belongs to the peptidase M48 family.</text>
</comment>
<keyword evidence="7" id="KW-0812">Transmembrane</keyword>
<evidence type="ECO:0000259" key="8">
    <source>
        <dbReference type="Pfam" id="PF01435"/>
    </source>
</evidence>
<keyword evidence="10" id="KW-1185">Reference proteome</keyword>
<evidence type="ECO:0000256" key="3">
    <source>
        <dbReference type="ARBA" id="ARBA00022801"/>
    </source>
</evidence>
<keyword evidence="7" id="KW-1133">Transmembrane helix</keyword>
<dbReference type="EMBL" id="JBHTCS010000009">
    <property type="protein sequence ID" value="MFC7447306.1"/>
    <property type="molecule type" value="Genomic_DNA"/>
</dbReference>
<keyword evidence="1 6" id="KW-0645">Protease</keyword>
<gene>
    <name evidence="9" type="ORF">ACFQS9_05295</name>
</gene>
<dbReference type="InterPro" id="IPR001915">
    <property type="entry name" value="Peptidase_M48"/>
</dbReference>
<proteinExistence type="inferred from homology"/>
<protein>
    <submittedName>
        <fullName evidence="9">M56 family metallopeptidase</fullName>
    </submittedName>
</protein>
<feature type="transmembrane region" description="Helical" evidence="7">
    <location>
        <begin position="90"/>
        <end position="112"/>
    </location>
</feature>
<dbReference type="PANTHER" id="PTHR34978">
    <property type="entry name" value="POSSIBLE SENSOR-TRANSDUCER PROTEIN BLAR"/>
    <property type="match status" value="1"/>
</dbReference>
<accession>A0ABW2RUS6</accession>
<dbReference type="Pfam" id="PF01435">
    <property type="entry name" value="Peptidase_M48"/>
    <property type="match status" value="1"/>
</dbReference>
<evidence type="ECO:0000256" key="5">
    <source>
        <dbReference type="ARBA" id="ARBA00023049"/>
    </source>
</evidence>
<evidence type="ECO:0000256" key="6">
    <source>
        <dbReference type="RuleBase" id="RU003983"/>
    </source>
</evidence>
<feature type="domain" description="Peptidase M48" evidence="8">
    <location>
        <begin position="140"/>
        <end position="197"/>
    </location>
</feature>
<comment type="cofactor">
    <cofactor evidence="6">
        <name>Zn(2+)</name>
        <dbReference type="ChEBI" id="CHEBI:29105"/>
    </cofactor>
    <text evidence="6">Binds 1 zinc ion per subunit.</text>
</comment>
<evidence type="ECO:0000256" key="7">
    <source>
        <dbReference type="SAM" id="Phobius"/>
    </source>
</evidence>
<evidence type="ECO:0000313" key="9">
    <source>
        <dbReference type="EMBL" id="MFC7447306.1"/>
    </source>
</evidence>
<name>A0ABW2RUS6_9NOCA</name>
<sequence>MGVGAFLLLYSVLIAVFAPSLLTRLTHRGNAPRLGVAAWTTAIASVLASWVAGAALLAVELVHAMPTSGGSVVGSCLRLLRGLVGDGVTVAVQICLFVSATAAAVVVGWRLVRGLGTARRRTHAHARDARVVGRRVPGIDALVLDAGERAAYCVPGRPNVIIVTSSALDALGANELDAVLAHERAHLNGHHPQLLAVLRVLAETLPRVALFRVGAAQVSRLLEMCADDAATRIHGRSALLAGLIALAGSGPAPAEGMGATSVAVLDRAGRLAAPLPAPDRVRARARLAVASVALASVPALMAVVGVMWCPPVVL</sequence>
<organism evidence="9 10">
    <name type="scientific">Rhodococcus daqingensis</name>
    <dbReference type="NCBI Taxonomy" id="2479363"/>
    <lineage>
        <taxon>Bacteria</taxon>
        <taxon>Bacillati</taxon>
        <taxon>Actinomycetota</taxon>
        <taxon>Actinomycetes</taxon>
        <taxon>Mycobacteriales</taxon>
        <taxon>Nocardiaceae</taxon>
        <taxon>Rhodococcus</taxon>
    </lineage>
</organism>
<evidence type="ECO:0000313" key="10">
    <source>
        <dbReference type="Proteomes" id="UP001596484"/>
    </source>
</evidence>